<comment type="caution">
    <text evidence="12">The sequence shown here is derived from an EMBL/GenBank/DDBJ whole genome shotgun (WGS) entry which is preliminary data.</text>
</comment>
<comment type="subunit">
    <text evidence="2 10">Homodimer.</text>
</comment>
<dbReference type="Gene3D" id="3.30.930.10">
    <property type="entry name" value="Bira Bifunctional Protein, Domain 2"/>
    <property type="match status" value="2"/>
</dbReference>
<comment type="function">
    <text evidence="10">Catalyzes the attachment of proline to tRNA(Pro) in a two-step reaction: proline is first activated by ATP to form Pro-AMP and then transferred to the acceptor end of tRNA(Pro). As ProRS can inadvertently accommodate and process non-cognate amino acids such as alanine and cysteine, to avoid such errors it has two additional distinct editing activities against alanine. One activity is designated as 'pretransfer' editing and involves the tRNA(Pro)-independent hydrolysis of activated Ala-AMP. The other activity is designated 'posttransfer' editing and involves deacylation of mischarged Ala-tRNA(Pro). The misacylated Cys-tRNA(Pro) is not edited by ProRS.</text>
</comment>
<dbReference type="Gene3D" id="3.90.960.10">
    <property type="entry name" value="YbaK/aminoacyl-tRNA synthetase-associated domain"/>
    <property type="match status" value="1"/>
</dbReference>
<dbReference type="InterPro" id="IPR023717">
    <property type="entry name" value="Pro-tRNA-Synthase_IIa_type1"/>
</dbReference>
<dbReference type="Pfam" id="PF03129">
    <property type="entry name" value="HGTP_anticodon"/>
    <property type="match status" value="1"/>
</dbReference>
<dbReference type="PANTHER" id="PTHR42753:SF2">
    <property type="entry name" value="PROLINE--TRNA LIGASE"/>
    <property type="match status" value="1"/>
</dbReference>
<dbReference type="InterPro" id="IPR004154">
    <property type="entry name" value="Anticodon-bd"/>
</dbReference>
<accession>A0ABT9D8Y8</accession>
<gene>
    <name evidence="10" type="primary">proS</name>
    <name evidence="12" type="ORF">Q6348_09130</name>
</gene>
<dbReference type="InterPro" id="IPR036754">
    <property type="entry name" value="YbaK/aa-tRNA-synt-asso_dom_sf"/>
</dbReference>
<proteinExistence type="inferred from homology"/>
<comment type="subcellular location">
    <subcellularLocation>
        <location evidence="1 10">Cytoplasm</location>
    </subcellularLocation>
</comment>
<keyword evidence="13" id="KW-1185">Reference proteome</keyword>
<comment type="catalytic activity">
    <reaction evidence="9 10">
        <text>tRNA(Pro) + L-proline + ATP = L-prolyl-tRNA(Pro) + AMP + diphosphate</text>
        <dbReference type="Rhea" id="RHEA:14305"/>
        <dbReference type="Rhea" id="RHEA-COMP:9700"/>
        <dbReference type="Rhea" id="RHEA-COMP:9702"/>
        <dbReference type="ChEBI" id="CHEBI:30616"/>
        <dbReference type="ChEBI" id="CHEBI:33019"/>
        <dbReference type="ChEBI" id="CHEBI:60039"/>
        <dbReference type="ChEBI" id="CHEBI:78442"/>
        <dbReference type="ChEBI" id="CHEBI:78532"/>
        <dbReference type="ChEBI" id="CHEBI:456215"/>
        <dbReference type="EC" id="6.1.1.15"/>
    </reaction>
</comment>
<dbReference type="InterPro" id="IPR036621">
    <property type="entry name" value="Anticodon-bd_dom_sf"/>
</dbReference>
<keyword evidence="8 10" id="KW-0030">Aminoacyl-tRNA synthetase</keyword>
<keyword evidence="3 10" id="KW-0963">Cytoplasm</keyword>
<dbReference type="NCBIfam" id="TIGR00409">
    <property type="entry name" value="proS_fam_II"/>
    <property type="match status" value="1"/>
</dbReference>
<reference evidence="12 13" key="1">
    <citation type="submission" date="2023-07" db="EMBL/GenBank/DDBJ databases">
        <title>Description of novel actinomycetes strains, isolated from tidal flat sediment.</title>
        <authorList>
            <person name="Lu C."/>
        </authorList>
    </citation>
    <scope>NUCLEOTIDE SEQUENCE [LARGE SCALE GENOMIC DNA]</scope>
    <source>
        <strain evidence="12 13">SYSU T00b441</strain>
    </source>
</reference>
<dbReference type="SUPFAM" id="SSF55826">
    <property type="entry name" value="YbaK/ProRS associated domain"/>
    <property type="match status" value="1"/>
</dbReference>
<dbReference type="InterPro" id="IPR002316">
    <property type="entry name" value="Pro-tRNA-ligase_IIa"/>
</dbReference>
<keyword evidence="7 10" id="KW-0648">Protein biosynthesis</keyword>
<evidence type="ECO:0000256" key="2">
    <source>
        <dbReference type="ARBA" id="ARBA00011738"/>
    </source>
</evidence>
<comment type="similarity">
    <text evidence="10">Belongs to the class-II aminoacyl-tRNA synthetase family. ProS type 1 subfamily.</text>
</comment>
<evidence type="ECO:0000256" key="9">
    <source>
        <dbReference type="ARBA" id="ARBA00047671"/>
    </source>
</evidence>
<dbReference type="CDD" id="cd00779">
    <property type="entry name" value="ProRS_core_prok"/>
    <property type="match status" value="1"/>
</dbReference>
<feature type="domain" description="Aminoacyl-transfer RNA synthetases class-II family profile" evidence="11">
    <location>
        <begin position="35"/>
        <end position="487"/>
    </location>
</feature>
<dbReference type="SUPFAM" id="SSF55681">
    <property type="entry name" value="Class II aaRS and biotin synthetases"/>
    <property type="match status" value="1"/>
</dbReference>
<dbReference type="InterPro" id="IPR006195">
    <property type="entry name" value="aa-tRNA-synth_II"/>
</dbReference>
<dbReference type="CDD" id="cd00861">
    <property type="entry name" value="ProRS_anticodon_short"/>
    <property type="match status" value="1"/>
</dbReference>
<keyword evidence="5 10" id="KW-0547">Nucleotide-binding</keyword>
<dbReference type="PANTHER" id="PTHR42753">
    <property type="entry name" value="MITOCHONDRIAL RIBOSOME PROTEIN L39/PROLYL-TRNA LIGASE FAMILY MEMBER"/>
    <property type="match status" value="1"/>
</dbReference>
<sequence>MLLRMSTLFVRTLREDPADAEVPSHRLLVRAGYIRRAAPGIYTWLPLGLKVLAKVEQVIREEMDAIGAQEVHFPALLPREPYERTGRWTEYGPNLFRLHDRRENDYLLAPTHEEMFTLLVKDLYSSYKDLPLALYQIQTKYRDEARPRAGLLRGREFVMKDAYSFDVDDAGLDAAYLRQREAYQRIFTRLGLDYVVVAAMSGAMGGSRSEEFLMPTPVGEDTFVRSPGGYAANVEAVTTPVPAPVPFDDAPDAHVEDTPDTPTIESLVAAANERFARPDRPWTAADTLKNVVVAVVAPDGTRELVVVGVPGDREVDMTRLEAALAPASVEAAGEADFAAHPELVKGYIGPTVLGVANTGRPDAVRYLLDPRVVPGTRWITGANEPGRHVFDLVAGRDFAADGAVEAAEIRAGDPAPDGSGPLELARGIEIGHIFALGRKYADALGLSVLDENGKAVTVTMGSYGIGVSRAVAALAETNHDGAGLAWPASVAPAHVHLVAAGKDEAVRTACEELAADLQGQGVEVLYDDRPRVSPGVKFADAELLGLPIIVTVGRSLADGVVEVRLRRPQDAGLAVGERPEAERVPVGDAAARIGALVAALVEG</sequence>
<dbReference type="InterPro" id="IPR002314">
    <property type="entry name" value="aa-tRNA-synt_IIb"/>
</dbReference>
<comment type="domain">
    <text evidence="10">Consists of three domains: the N-terminal catalytic domain, the editing domain and the C-terminal anticodon-binding domain.</text>
</comment>
<dbReference type="SUPFAM" id="SSF52954">
    <property type="entry name" value="Class II aaRS ABD-related"/>
    <property type="match status" value="1"/>
</dbReference>
<evidence type="ECO:0000256" key="4">
    <source>
        <dbReference type="ARBA" id="ARBA00022598"/>
    </source>
</evidence>
<evidence type="ECO:0000256" key="6">
    <source>
        <dbReference type="ARBA" id="ARBA00022840"/>
    </source>
</evidence>
<dbReference type="InterPro" id="IPR007214">
    <property type="entry name" value="YbaK/aa-tRNA-synth-assoc-dom"/>
</dbReference>
<dbReference type="InterPro" id="IPR045864">
    <property type="entry name" value="aa-tRNA-synth_II/BPL/LPL"/>
</dbReference>
<dbReference type="EMBL" id="JAUQYP010000001">
    <property type="protein sequence ID" value="MDO8107356.1"/>
    <property type="molecule type" value="Genomic_DNA"/>
</dbReference>
<keyword evidence="4 10" id="KW-0436">Ligase</keyword>
<evidence type="ECO:0000313" key="12">
    <source>
        <dbReference type="EMBL" id="MDO8107356.1"/>
    </source>
</evidence>
<dbReference type="InterPro" id="IPR044140">
    <property type="entry name" value="ProRS_anticodon_short"/>
</dbReference>
<keyword evidence="6 10" id="KW-0067">ATP-binding</keyword>
<dbReference type="GO" id="GO:0004827">
    <property type="term" value="F:proline-tRNA ligase activity"/>
    <property type="evidence" value="ECO:0007669"/>
    <property type="project" value="UniProtKB-EC"/>
</dbReference>
<dbReference type="HAMAP" id="MF_01569">
    <property type="entry name" value="Pro_tRNA_synth_type1"/>
    <property type="match status" value="1"/>
</dbReference>
<evidence type="ECO:0000259" key="11">
    <source>
        <dbReference type="PROSITE" id="PS50862"/>
    </source>
</evidence>
<evidence type="ECO:0000256" key="1">
    <source>
        <dbReference type="ARBA" id="ARBA00004496"/>
    </source>
</evidence>
<dbReference type="InterPro" id="IPR004500">
    <property type="entry name" value="Pro-tRNA-synth_IIa_bac-type"/>
</dbReference>
<dbReference type="NCBIfam" id="NF006625">
    <property type="entry name" value="PRK09194.1"/>
    <property type="match status" value="1"/>
</dbReference>
<dbReference type="InterPro" id="IPR050062">
    <property type="entry name" value="Pro-tRNA_synthetase"/>
</dbReference>
<dbReference type="InterPro" id="IPR033730">
    <property type="entry name" value="ProRS_core_prok"/>
</dbReference>
<protein>
    <recommendedName>
        <fullName evidence="10">Proline--tRNA ligase</fullName>
        <ecNumber evidence="10">6.1.1.15</ecNumber>
    </recommendedName>
    <alternativeName>
        <fullName evidence="10">Prolyl-tRNA synthetase</fullName>
        <shortName evidence="10">ProRS</shortName>
    </alternativeName>
</protein>
<name>A0ABT9D8Y8_9CELL</name>
<evidence type="ECO:0000256" key="8">
    <source>
        <dbReference type="ARBA" id="ARBA00023146"/>
    </source>
</evidence>
<dbReference type="Gene3D" id="3.40.50.800">
    <property type="entry name" value="Anticodon-binding domain"/>
    <property type="match status" value="1"/>
</dbReference>
<dbReference type="Pfam" id="PF04073">
    <property type="entry name" value="tRNA_edit"/>
    <property type="match status" value="1"/>
</dbReference>
<dbReference type="EC" id="6.1.1.15" evidence="10"/>
<evidence type="ECO:0000256" key="5">
    <source>
        <dbReference type="ARBA" id="ARBA00022741"/>
    </source>
</evidence>
<organism evidence="12 13">
    <name type="scientific">Actinotalea lenta</name>
    <dbReference type="NCBI Taxonomy" id="3064654"/>
    <lineage>
        <taxon>Bacteria</taxon>
        <taxon>Bacillati</taxon>
        <taxon>Actinomycetota</taxon>
        <taxon>Actinomycetes</taxon>
        <taxon>Micrococcales</taxon>
        <taxon>Cellulomonadaceae</taxon>
        <taxon>Actinotalea</taxon>
    </lineage>
</organism>
<dbReference type="PROSITE" id="PS50862">
    <property type="entry name" value="AA_TRNA_LIGASE_II"/>
    <property type="match status" value="1"/>
</dbReference>
<evidence type="ECO:0000313" key="13">
    <source>
        <dbReference type="Proteomes" id="UP001232536"/>
    </source>
</evidence>
<evidence type="ECO:0000256" key="7">
    <source>
        <dbReference type="ARBA" id="ARBA00022917"/>
    </source>
</evidence>
<evidence type="ECO:0000256" key="10">
    <source>
        <dbReference type="HAMAP-Rule" id="MF_01569"/>
    </source>
</evidence>
<dbReference type="Pfam" id="PF00587">
    <property type="entry name" value="tRNA-synt_2b"/>
    <property type="match status" value="1"/>
</dbReference>
<dbReference type="RefSeq" id="WP_304600985.1">
    <property type="nucleotide sequence ID" value="NZ_JAUQYO010000001.1"/>
</dbReference>
<evidence type="ECO:0000256" key="3">
    <source>
        <dbReference type="ARBA" id="ARBA00022490"/>
    </source>
</evidence>
<dbReference type="PRINTS" id="PR01046">
    <property type="entry name" value="TRNASYNTHPRO"/>
</dbReference>
<dbReference type="Proteomes" id="UP001232536">
    <property type="component" value="Unassembled WGS sequence"/>
</dbReference>